<dbReference type="KEGG" id="vcn:VOLCADRAFT_87615"/>
<dbReference type="PROSITE" id="PS51745">
    <property type="entry name" value="PB1"/>
    <property type="match status" value="1"/>
</dbReference>
<dbReference type="OrthoDB" id="552452at2759"/>
<feature type="compositionally biased region" description="Low complexity" evidence="1">
    <location>
        <begin position="534"/>
        <end position="546"/>
    </location>
</feature>
<dbReference type="Proteomes" id="UP000001058">
    <property type="component" value="Unassembled WGS sequence"/>
</dbReference>
<feature type="compositionally biased region" description="Low complexity" evidence="1">
    <location>
        <begin position="365"/>
        <end position="379"/>
    </location>
</feature>
<dbReference type="GeneID" id="9620299"/>
<dbReference type="InterPro" id="IPR053793">
    <property type="entry name" value="PB1-like"/>
</dbReference>
<evidence type="ECO:0000259" key="2">
    <source>
        <dbReference type="PROSITE" id="PS51745"/>
    </source>
</evidence>
<feature type="compositionally biased region" description="Low complexity" evidence="1">
    <location>
        <begin position="238"/>
        <end position="252"/>
    </location>
</feature>
<accession>D8TLS9</accession>
<name>D8TLS9_VOLCA</name>
<reference evidence="3 4" key="1">
    <citation type="journal article" date="2010" name="Science">
        <title>Genomic analysis of organismal complexity in the multicellular green alga Volvox carteri.</title>
        <authorList>
            <person name="Prochnik S.E."/>
            <person name="Umen J."/>
            <person name="Nedelcu A.M."/>
            <person name="Hallmann A."/>
            <person name="Miller S.M."/>
            <person name="Nishii I."/>
            <person name="Ferris P."/>
            <person name="Kuo A."/>
            <person name="Mitros T."/>
            <person name="Fritz-Laylin L.K."/>
            <person name="Hellsten U."/>
            <person name="Chapman J."/>
            <person name="Simakov O."/>
            <person name="Rensing S.A."/>
            <person name="Terry A."/>
            <person name="Pangilinan J."/>
            <person name="Kapitonov V."/>
            <person name="Jurka J."/>
            <person name="Salamov A."/>
            <person name="Shapiro H."/>
            <person name="Schmutz J."/>
            <person name="Grimwood J."/>
            <person name="Lindquist E."/>
            <person name="Lucas S."/>
            <person name="Grigoriev I.V."/>
            <person name="Schmitt R."/>
            <person name="Kirk D."/>
            <person name="Rokhsar D.S."/>
        </authorList>
    </citation>
    <scope>NUCLEOTIDE SEQUENCE [LARGE SCALE GENOMIC DNA]</scope>
    <source>
        <strain evidence="4">f. Nagariensis / Eve</strain>
    </source>
</reference>
<dbReference type="SUPFAM" id="SSF54277">
    <property type="entry name" value="CAD &amp; PB1 domains"/>
    <property type="match status" value="1"/>
</dbReference>
<proteinExistence type="predicted"/>
<evidence type="ECO:0000256" key="1">
    <source>
        <dbReference type="SAM" id="MobiDB-lite"/>
    </source>
</evidence>
<feature type="compositionally biased region" description="Basic and acidic residues" evidence="1">
    <location>
        <begin position="310"/>
        <end position="325"/>
    </location>
</feature>
<dbReference type="STRING" id="3068.D8TLS9"/>
<feature type="compositionally biased region" description="Gly residues" evidence="1">
    <location>
        <begin position="590"/>
        <end position="606"/>
    </location>
</feature>
<feature type="compositionally biased region" description="Low complexity" evidence="1">
    <location>
        <begin position="269"/>
        <end position="303"/>
    </location>
</feature>
<feature type="region of interest" description="Disordered" evidence="1">
    <location>
        <begin position="810"/>
        <end position="830"/>
    </location>
</feature>
<feature type="compositionally biased region" description="Basic and acidic residues" evidence="1">
    <location>
        <begin position="547"/>
        <end position="557"/>
    </location>
</feature>
<feature type="compositionally biased region" description="Basic and acidic residues" evidence="1">
    <location>
        <begin position="382"/>
        <end position="394"/>
    </location>
</feature>
<organism evidence="4">
    <name type="scientific">Volvox carteri f. nagariensis</name>
    <dbReference type="NCBI Taxonomy" id="3068"/>
    <lineage>
        <taxon>Eukaryota</taxon>
        <taxon>Viridiplantae</taxon>
        <taxon>Chlorophyta</taxon>
        <taxon>core chlorophytes</taxon>
        <taxon>Chlorophyceae</taxon>
        <taxon>CS clade</taxon>
        <taxon>Chlamydomonadales</taxon>
        <taxon>Volvocaceae</taxon>
        <taxon>Volvox</taxon>
    </lineage>
</organism>
<dbReference type="RefSeq" id="XP_002947336.1">
    <property type="nucleotide sequence ID" value="XM_002947290.1"/>
</dbReference>
<evidence type="ECO:0000313" key="4">
    <source>
        <dbReference type="Proteomes" id="UP000001058"/>
    </source>
</evidence>
<feature type="region of interest" description="Disordered" evidence="1">
    <location>
        <begin position="269"/>
        <end position="792"/>
    </location>
</feature>
<feature type="region of interest" description="Disordered" evidence="1">
    <location>
        <begin position="206"/>
        <end position="252"/>
    </location>
</feature>
<feature type="compositionally biased region" description="Low complexity" evidence="1">
    <location>
        <begin position="155"/>
        <end position="168"/>
    </location>
</feature>
<evidence type="ECO:0000313" key="3">
    <source>
        <dbReference type="EMBL" id="EFJ51384.1"/>
    </source>
</evidence>
<feature type="region of interest" description="Disordered" evidence="1">
    <location>
        <begin position="138"/>
        <end position="182"/>
    </location>
</feature>
<keyword evidence="4" id="KW-1185">Reference proteome</keyword>
<dbReference type="InParanoid" id="D8TLS9"/>
<dbReference type="EMBL" id="GL378327">
    <property type="protein sequence ID" value="EFJ51384.1"/>
    <property type="molecule type" value="Genomic_DNA"/>
</dbReference>
<feature type="compositionally biased region" description="Low complexity" evidence="1">
    <location>
        <begin position="622"/>
        <end position="634"/>
    </location>
</feature>
<gene>
    <name evidence="3" type="ORF">VOLCADRAFT_87615</name>
</gene>
<feature type="domain" description="PB1" evidence="2">
    <location>
        <begin position="894"/>
        <end position="973"/>
    </location>
</feature>
<feature type="compositionally biased region" description="Polar residues" evidence="1">
    <location>
        <begin position="429"/>
        <end position="443"/>
    </location>
</feature>
<dbReference type="AlphaFoldDB" id="D8TLS9"/>
<sequence>MDAKNQSNIAHISLRQDLAASWSCNPKEDKTGRLSEVLACATAPPALPGVASDVSNTTAVNAVAAGATAAGGGVSGAKPAVATVDLVGGLLLGNGANAAGSVTGNATALKGGDDFESMFTPLSSLPVAKSETPKAGVVSRASGFQPGPHTSLQIAAAGTGPPAATAHDAGGHSQGVERKGPLKKASRVLDGRGSAGQPGALGAAAAAAAGATSDQTEATDHASVGRSRTPVPQFSPVSAAAATPGTAKETTAGGASAGAAAVAAAAAASKTQSQSSQPQPQGQGQPAQQQPQQPAMATQQLQQRASWGKHLKDGAKEGARLRESGDGAAPPVTGLGSLAAGPAVGTGGGLSAVGSRGGDRPPAPASAGSTPAAAPAHSGGEVGERKRPRSEGSKPKAGTSLTGDPHGSTENAWPYGETLADRIKRTKRATTSSSEQEGPQSHGGSAERPISHAAYAGNGATPAGGEGQSNAAVAGGARPPGEPQPRPAISAEAQSRGTEPSAPARNPSRGPQAAASTVPGGDAAASTAVGGGAKQQQQQRHQAAQQGRDKLGGRSEDSPAAMQSRSGGQIAEKPPDALMQNPVCNSLRVSGGGAVTDSSGVGGVGPAGAQRASGPSAGAKTAGGTQAPPGVAVAGPGGTKRPTADAPLSRRHNGPPAKLPRSDPHLPRPSHPHGQDRRSAGPAEVTAMAAAVGGNARTGAALPPPPSLKPTHRTSSGTPAGKADGAQGPVDGAGPPTCATGLGQVPSPAGPSPPGGRLGRLGDNDMPAAGSCKGPAVAGSRGSKDGAGDKGACGPRNGGHVVDAACGGTGGGGAGAAATTTTEPKTDSDTRTSRVVECYFEFDPPCRVTGGAAPISGLVPVGPLPVGHGFAARLGNGRVYGGPAAAAALYPRGGSGAAAAMAAAASQLLDLGKIRSFKELWTQLAALHDGSLPDEMDSKIIYLDEEGDWIMVTPDEPWSSVAAAATKVLVTNRT</sequence>
<protein>
    <recommendedName>
        <fullName evidence="2">PB1 domain-containing protein</fullName>
    </recommendedName>
</protein>